<evidence type="ECO:0000313" key="3">
    <source>
        <dbReference type="EMBL" id="REC56071.1"/>
    </source>
</evidence>
<reference evidence="3 4" key="1">
    <citation type="journal article" date="2017" name="Int. J. Syst. Evol. Microbiol.">
        <title>Rhodosalinus sediminis gen. nov., sp. nov., isolated from marine saltern.</title>
        <authorList>
            <person name="Guo L.Y."/>
            <person name="Ling S.K."/>
            <person name="Li C.M."/>
            <person name="Chen G.J."/>
            <person name="Du Z.J."/>
        </authorList>
    </citation>
    <scope>NUCLEOTIDE SEQUENCE [LARGE SCALE GENOMIC DNA]</scope>
    <source>
        <strain evidence="3 4">WDN1C137</strain>
    </source>
</reference>
<accession>A0A3D9BRU1</accession>
<dbReference type="Pfam" id="PF01476">
    <property type="entry name" value="LysM"/>
    <property type="match status" value="1"/>
</dbReference>
<dbReference type="Gene3D" id="3.10.350.10">
    <property type="entry name" value="LysM domain"/>
    <property type="match status" value="1"/>
</dbReference>
<feature type="compositionally biased region" description="Low complexity" evidence="1">
    <location>
        <begin position="17"/>
        <end position="34"/>
    </location>
</feature>
<evidence type="ECO:0000313" key="4">
    <source>
        <dbReference type="Proteomes" id="UP000257131"/>
    </source>
</evidence>
<dbReference type="CDD" id="cd00118">
    <property type="entry name" value="LysM"/>
    <property type="match status" value="1"/>
</dbReference>
<dbReference type="PROSITE" id="PS51782">
    <property type="entry name" value="LYSM"/>
    <property type="match status" value="1"/>
</dbReference>
<dbReference type="InterPro" id="IPR036779">
    <property type="entry name" value="LysM_dom_sf"/>
</dbReference>
<dbReference type="InterPro" id="IPR052196">
    <property type="entry name" value="Bact_Kbp"/>
</dbReference>
<dbReference type="InterPro" id="IPR018392">
    <property type="entry name" value="LysM"/>
</dbReference>
<dbReference type="Gene3D" id="2.60.40.10">
    <property type="entry name" value="Immunoglobulins"/>
    <property type="match status" value="1"/>
</dbReference>
<dbReference type="PANTHER" id="PTHR34700">
    <property type="entry name" value="POTASSIUM BINDING PROTEIN KBP"/>
    <property type="match status" value="1"/>
</dbReference>
<gene>
    <name evidence="3" type="ORF">DRV84_10480</name>
</gene>
<protein>
    <submittedName>
        <fullName evidence="3">LysM peptidoglycan-binding domain-containing protein</fullName>
    </submittedName>
</protein>
<dbReference type="PANTHER" id="PTHR34700:SF4">
    <property type="entry name" value="PHAGE-LIKE ELEMENT PBSX PROTEIN XKDP"/>
    <property type="match status" value="1"/>
</dbReference>
<organism evidence="3 4">
    <name type="scientific">Rhodosalinus sediminis</name>
    <dbReference type="NCBI Taxonomy" id="1940533"/>
    <lineage>
        <taxon>Bacteria</taxon>
        <taxon>Pseudomonadati</taxon>
        <taxon>Pseudomonadota</taxon>
        <taxon>Alphaproteobacteria</taxon>
        <taxon>Rhodobacterales</taxon>
        <taxon>Paracoccaceae</taxon>
        <taxon>Rhodosalinus</taxon>
    </lineage>
</organism>
<feature type="compositionally biased region" description="Low complexity" evidence="1">
    <location>
        <begin position="98"/>
        <end position="115"/>
    </location>
</feature>
<dbReference type="EMBL" id="QOHR01000014">
    <property type="protein sequence ID" value="REC56071.1"/>
    <property type="molecule type" value="Genomic_DNA"/>
</dbReference>
<feature type="compositionally biased region" description="Low complexity" evidence="1">
    <location>
        <begin position="49"/>
        <end position="69"/>
    </location>
</feature>
<evidence type="ECO:0000256" key="1">
    <source>
        <dbReference type="SAM" id="MobiDB-lite"/>
    </source>
</evidence>
<feature type="domain" description="LysM" evidence="2">
    <location>
        <begin position="243"/>
        <end position="292"/>
    </location>
</feature>
<evidence type="ECO:0000259" key="2">
    <source>
        <dbReference type="PROSITE" id="PS51782"/>
    </source>
</evidence>
<dbReference type="SMART" id="SM00257">
    <property type="entry name" value="LysM"/>
    <property type="match status" value="1"/>
</dbReference>
<dbReference type="SUPFAM" id="SSF54106">
    <property type="entry name" value="LysM domain"/>
    <property type="match status" value="1"/>
</dbReference>
<comment type="caution">
    <text evidence="3">The sequence shown here is derived from an EMBL/GenBank/DDBJ whole genome shotgun (WGS) entry which is preliminary data.</text>
</comment>
<dbReference type="Proteomes" id="UP000257131">
    <property type="component" value="Unassembled WGS sequence"/>
</dbReference>
<name>A0A3D9BRU1_9RHOB</name>
<proteinExistence type="predicted"/>
<dbReference type="InterPro" id="IPR013783">
    <property type="entry name" value="Ig-like_fold"/>
</dbReference>
<keyword evidence="4" id="KW-1185">Reference proteome</keyword>
<sequence>MQADARDAGDGVPAPDPASRSRAATDAIATAETAPVTGDAEDGPGPERAAAASAAGSASETAGAAEGTAPDGEDLAPAAAPGRVPSDPTAPQPRVAEDGPAGPAAPASEGAGAPGVILAGRDGLRVLQRPDGPGAAPEALAALSIDAIAYGAGGVPRLTGQGGDGAAFVRIYLDNRPVTTAPVGSDGAWRAELPEVETGVYTMRLDAIDAGGVVTARLETPFERISPARLAEASADAAGSGRRVVTVQRGNTLWGISRRTYGEGILYVRIFEANRDRIRDPDLIYPGQVFTVPR</sequence>
<feature type="region of interest" description="Disordered" evidence="1">
    <location>
        <begin position="1"/>
        <end position="116"/>
    </location>
</feature>
<dbReference type="AlphaFoldDB" id="A0A3D9BRU1"/>